<dbReference type="PANTHER" id="PTHR44186:SF1">
    <property type="entry name" value="BARDET-BIEDL SYNDROME 4 PROTEIN"/>
    <property type="match status" value="1"/>
</dbReference>
<gene>
    <name evidence="4" type="ORF">GF339_14620</name>
</gene>
<feature type="repeat" description="TPR" evidence="3">
    <location>
        <begin position="36"/>
        <end position="69"/>
    </location>
</feature>
<accession>A0A9D5Q7E9</accession>
<evidence type="ECO:0000256" key="1">
    <source>
        <dbReference type="ARBA" id="ARBA00022737"/>
    </source>
</evidence>
<dbReference type="PANTHER" id="PTHR44186">
    <property type="match status" value="1"/>
</dbReference>
<evidence type="ECO:0000256" key="2">
    <source>
        <dbReference type="ARBA" id="ARBA00022803"/>
    </source>
</evidence>
<organism evidence="4 5">
    <name type="scientific">candidate division KSB3 bacterium</name>
    <dbReference type="NCBI Taxonomy" id="2044937"/>
    <lineage>
        <taxon>Bacteria</taxon>
        <taxon>candidate division KSB3</taxon>
    </lineage>
</organism>
<dbReference type="Gene3D" id="1.25.40.10">
    <property type="entry name" value="Tetratricopeptide repeat domain"/>
    <property type="match status" value="4"/>
</dbReference>
<feature type="repeat" description="TPR" evidence="3">
    <location>
        <begin position="259"/>
        <end position="292"/>
    </location>
</feature>
<comment type="caution">
    <text evidence="4">The sequence shown here is derived from an EMBL/GenBank/DDBJ whole genome shotgun (WGS) entry which is preliminary data.</text>
</comment>
<dbReference type="Proteomes" id="UP000649604">
    <property type="component" value="Unassembled WGS sequence"/>
</dbReference>
<feature type="repeat" description="TPR" evidence="3">
    <location>
        <begin position="106"/>
        <end position="139"/>
    </location>
</feature>
<feature type="non-terminal residue" evidence="4">
    <location>
        <position position="1"/>
    </location>
</feature>
<reference evidence="4" key="1">
    <citation type="submission" date="2019-11" db="EMBL/GenBank/DDBJ databases">
        <title>Microbial mats filling the niche in hypersaline microbial mats.</title>
        <authorList>
            <person name="Wong H.L."/>
            <person name="Macleod F.I."/>
            <person name="White R.A. III"/>
            <person name="Burns B.P."/>
        </authorList>
    </citation>
    <scope>NUCLEOTIDE SEQUENCE</scope>
    <source>
        <strain evidence="4">Rbin_158</strain>
    </source>
</reference>
<dbReference type="PROSITE" id="PS50293">
    <property type="entry name" value="TPR_REGION"/>
    <property type="match status" value="1"/>
</dbReference>
<protein>
    <submittedName>
        <fullName evidence="4">Tetratricopeptide repeat protein</fullName>
    </submittedName>
</protein>
<name>A0A9D5Q7E9_9BACT</name>
<evidence type="ECO:0000256" key="3">
    <source>
        <dbReference type="PROSITE-ProRule" id="PRU00339"/>
    </source>
</evidence>
<keyword evidence="2 3" id="KW-0802">TPR repeat</keyword>
<dbReference type="InterPro" id="IPR011990">
    <property type="entry name" value="TPR-like_helical_dom_sf"/>
</dbReference>
<dbReference type="SMART" id="SM00028">
    <property type="entry name" value="TPR"/>
    <property type="match status" value="10"/>
</dbReference>
<evidence type="ECO:0000313" key="4">
    <source>
        <dbReference type="EMBL" id="MBD3325816.1"/>
    </source>
</evidence>
<dbReference type="InterPro" id="IPR019734">
    <property type="entry name" value="TPR_rpt"/>
</dbReference>
<sequence length="406" mass="46243">LSNVRYLLAQAYAKRNDLTNAAINYREIILAQPDLVNARIDLGYIYLIQSRFESALTHFQQALPLLENAQTRDAYLGEAITHQLTQDYAQAVQSGLAAVAADPENPLAHFVLGNIYISQKSFAEAAEHFQQIQPFWPQSRLTAAELRNYYGAQSAVSAAYENLGMICITQAWVQVALEQYKTALWRTPENPLLYYAIANAYRLRDDLENTMKNLKKALELAPDLVSIHKTMGDTYQQYQQFENAIHAYTTYLQSNPDDADVRIVLGLAYQQQGKKEQAIAEYQHALEIDPESPVALNQLAWLYAERKDQLDEALEFAQRAFEINTSPSIIDTLGWVLYQRGEYASAIEHFQQALQKSPFQPTITYHLALAHDENGDRKTANRLFAEVLELSKDFEEADEIRRRLAE</sequence>
<dbReference type="Pfam" id="PF13432">
    <property type="entry name" value="TPR_16"/>
    <property type="match status" value="3"/>
</dbReference>
<keyword evidence="1" id="KW-0677">Repeat</keyword>
<dbReference type="PROSITE" id="PS50005">
    <property type="entry name" value="TPR"/>
    <property type="match status" value="6"/>
</dbReference>
<dbReference type="Pfam" id="PF13181">
    <property type="entry name" value="TPR_8"/>
    <property type="match status" value="1"/>
</dbReference>
<dbReference type="SUPFAM" id="SSF48452">
    <property type="entry name" value="TPR-like"/>
    <property type="match status" value="2"/>
</dbReference>
<proteinExistence type="predicted"/>
<evidence type="ECO:0000313" key="5">
    <source>
        <dbReference type="Proteomes" id="UP000649604"/>
    </source>
</evidence>
<dbReference type="EMBL" id="WJJP01000475">
    <property type="protein sequence ID" value="MBD3325816.1"/>
    <property type="molecule type" value="Genomic_DNA"/>
</dbReference>
<dbReference type="AlphaFoldDB" id="A0A9D5Q7E9"/>
<dbReference type="Pfam" id="PF13414">
    <property type="entry name" value="TPR_11"/>
    <property type="match status" value="1"/>
</dbReference>
<feature type="repeat" description="TPR" evidence="3">
    <location>
        <begin position="225"/>
        <end position="258"/>
    </location>
</feature>
<feature type="repeat" description="TPR" evidence="3">
    <location>
        <begin position="191"/>
        <end position="224"/>
    </location>
</feature>
<feature type="repeat" description="TPR" evidence="3">
    <location>
        <begin position="327"/>
        <end position="360"/>
    </location>
</feature>